<evidence type="ECO:0000256" key="2">
    <source>
        <dbReference type="ARBA" id="ARBA00022730"/>
    </source>
</evidence>
<organism evidence="7 8">
    <name type="scientific">Xanthomonas theicola</name>
    <dbReference type="NCBI Taxonomy" id="56464"/>
    <lineage>
        <taxon>Bacteria</taxon>
        <taxon>Pseudomonadati</taxon>
        <taxon>Pseudomonadota</taxon>
        <taxon>Gammaproteobacteria</taxon>
        <taxon>Lysobacterales</taxon>
        <taxon>Lysobacteraceae</taxon>
        <taxon>Xanthomonas</taxon>
    </lineage>
</organism>
<dbReference type="HAMAP" id="MF_01345_B">
    <property type="entry name" value="Ribosomal_uS17_B"/>
    <property type="match status" value="1"/>
</dbReference>
<dbReference type="RefSeq" id="WP_128420176.1">
    <property type="nucleotide sequence ID" value="NZ_CP049017.1"/>
</dbReference>
<evidence type="ECO:0000313" key="8">
    <source>
        <dbReference type="Proteomes" id="UP000239898"/>
    </source>
</evidence>
<keyword evidence="8" id="KW-1185">Reference proteome</keyword>
<comment type="caution">
    <text evidence="7">The sequence shown here is derived from an EMBL/GenBank/DDBJ whole genome shotgun (WGS) entry which is preliminary data.</text>
</comment>
<dbReference type="GO" id="GO:0006412">
    <property type="term" value="P:translation"/>
    <property type="evidence" value="ECO:0007669"/>
    <property type="project" value="UniProtKB-UniRule"/>
</dbReference>
<evidence type="ECO:0000256" key="4">
    <source>
        <dbReference type="ARBA" id="ARBA00022980"/>
    </source>
</evidence>
<keyword evidence="2 6" id="KW-0699">rRNA-binding</keyword>
<dbReference type="InterPro" id="IPR019984">
    <property type="entry name" value="Ribosomal_uS17_bact/chlr"/>
</dbReference>
<keyword evidence="5 6" id="KW-0687">Ribonucleoprotein</keyword>
<dbReference type="OrthoDB" id="9811714at2"/>
<dbReference type="Pfam" id="PF00366">
    <property type="entry name" value="Ribosomal_S17"/>
    <property type="match status" value="1"/>
</dbReference>
<dbReference type="CDD" id="cd00364">
    <property type="entry name" value="Ribosomal_uS17"/>
    <property type="match status" value="1"/>
</dbReference>
<reference evidence="7 8" key="1">
    <citation type="submission" date="2016-08" db="EMBL/GenBank/DDBJ databases">
        <title>Evolution of the type three secretion system and type three effector repertoires in Xanthomonas.</title>
        <authorList>
            <person name="Merda D."/>
            <person name="Briand M."/>
            <person name="Bosis E."/>
            <person name="Rousseau C."/>
            <person name="Portier P."/>
            <person name="Jacques M.-A."/>
            <person name="Fischer-Le Saux M."/>
        </authorList>
    </citation>
    <scope>NUCLEOTIDE SEQUENCE [LARGE SCALE GENOMIC DNA]</scope>
    <source>
        <strain evidence="7 8">CFBP 4691</strain>
    </source>
</reference>
<sequence>MSDTNESKTLRTVEGRVVSNKMDKTVTVLVERQVKHALYGKYIKRSTKLHAHDADNTCNEGDLVRVTEIAPMSKTKNWRVVEIVARSAG</sequence>
<evidence type="ECO:0000256" key="5">
    <source>
        <dbReference type="ARBA" id="ARBA00023274"/>
    </source>
</evidence>
<dbReference type="GO" id="GO:0003735">
    <property type="term" value="F:structural constituent of ribosome"/>
    <property type="evidence" value="ECO:0007669"/>
    <property type="project" value="UniProtKB-UniRule"/>
</dbReference>
<dbReference type="GO" id="GO:0019843">
    <property type="term" value="F:rRNA binding"/>
    <property type="evidence" value="ECO:0007669"/>
    <property type="project" value="UniProtKB-UniRule"/>
</dbReference>
<comment type="function">
    <text evidence="6">One of the primary rRNA binding proteins, it binds specifically to the 5'-end of 16S ribosomal RNA.</text>
</comment>
<dbReference type="GO" id="GO:0022627">
    <property type="term" value="C:cytosolic small ribosomal subunit"/>
    <property type="evidence" value="ECO:0007669"/>
    <property type="project" value="UniProtKB-UniRule"/>
</dbReference>
<dbReference type="NCBIfam" id="NF004123">
    <property type="entry name" value="PRK05610.1"/>
    <property type="match status" value="1"/>
</dbReference>
<dbReference type="InterPro" id="IPR012340">
    <property type="entry name" value="NA-bd_OB-fold"/>
</dbReference>
<dbReference type="SUPFAM" id="SSF50249">
    <property type="entry name" value="Nucleic acid-binding proteins"/>
    <property type="match status" value="1"/>
</dbReference>
<comment type="subunit">
    <text evidence="6">Part of the 30S ribosomal subunit.</text>
</comment>
<evidence type="ECO:0000256" key="3">
    <source>
        <dbReference type="ARBA" id="ARBA00022884"/>
    </source>
</evidence>
<dbReference type="EMBL" id="MIGX01000036">
    <property type="protein sequence ID" value="PPT91078.1"/>
    <property type="molecule type" value="Genomic_DNA"/>
</dbReference>
<keyword evidence="3 6" id="KW-0694">RNA-binding</keyword>
<proteinExistence type="inferred from homology"/>
<dbReference type="PANTHER" id="PTHR10744:SF1">
    <property type="entry name" value="SMALL RIBOSOMAL SUBUNIT PROTEIN US17M"/>
    <property type="match status" value="1"/>
</dbReference>
<name>A0A2S6ZFL8_9XANT</name>
<comment type="similarity">
    <text evidence="1 6">Belongs to the universal ribosomal protein uS17 family.</text>
</comment>
<protein>
    <recommendedName>
        <fullName evidence="6">Small ribosomal subunit protein uS17</fullName>
    </recommendedName>
</protein>
<dbReference type="Proteomes" id="UP000239898">
    <property type="component" value="Unassembled WGS sequence"/>
</dbReference>
<accession>A0A2S6ZFL8</accession>
<keyword evidence="4 6" id="KW-0689">Ribosomal protein</keyword>
<gene>
    <name evidence="6" type="primary">rpsQ</name>
    <name evidence="7" type="ORF">XthCFBP4691_09395</name>
</gene>
<dbReference type="AlphaFoldDB" id="A0A2S6ZFL8"/>
<evidence type="ECO:0000313" key="7">
    <source>
        <dbReference type="EMBL" id="PPT91078.1"/>
    </source>
</evidence>
<dbReference type="NCBIfam" id="TIGR03635">
    <property type="entry name" value="uS17_bact"/>
    <property type="match status" value="1"/>
</dbReference>
<dbReference type="PANTHER" id="PTHR10744">
    <property type="entry name" value="40S RIBOSOMAL PROTEIN S11 FAMILY MEMBER"/>
    <property type="match status" value="1"/>
</dbReference>
<dbReference type="Gene3D" id="2.40.50.140">
    <property type="entry name" value="Nucleic acid-binding proteins"/>
    <property type="match status" value="1"/>
</dbReference>
<dbReference type="PRINTS" id="PR00973">
    <property type="entry name" value="RIBOSOMALS17"/>
</dbReference>
<evidence type="ECO:0000256" key="1">
    <source>
        <dbReference type="ARBA" id="ARBA00010254"/>
    </source>
</evidence>
<evidence type="ECO:0000256" key="6">
    <source>
        <dbReference type="HAMAP-Rule" id="MF_01345"/>
    </source>
</evidence>
<dbReference type="InterPro" id="IPR000266">
    <property type="entry name" value="Ribosomal_uS17"/>
</dbReference>